<reference evidence="3" key="1">
    <citation type="submission" date="2017-02" db="UniProtKB">
        <authorList>
            <consortium name="WormBaseParasite"/>
        </authorList>
    </citation>
    <scope>IDENTIFICATION</scope>
</reference>
<gene>
    <name evidence="1" type="ORF">HNAJ_LOCUS4104</name>
</gene>
<dbReference type="EMBL" id="UZAE01002686">
    <property type="protein sequence ID" value="VDN99963.1"/>
    <property type="molecule type" value="Genomic_DNA"/>
</dbReference>
<sequence>MPCNGVRRNYNGGVDLLEFFIKTERSFNCHHALLDFKSTKDDIRDFIAWTLHCILFVGSKGYYKEAAASVISRIIFSAERISSAYSDSYIDAVLSLAYLLVQRLSIHGEKREADPSRLFRFSLPNPIEKKEIKIGNILMSLRPQNFEISSVVEAYNFMFIVCQVISSCISQFLAMRPSMVEGIFDILAEIIDFADLNGKLECTRAVSCCLDALLCTEELHSPSLLSKVFQLSSSSLKCLTFLSESKHKCMALFYELKMPEQLVLSCCDLISRVCQLISMNQNNWNGPSSDEFSEMIETYKSTFISLSGSKLPRNKCLTSALMKFFCQNSSSFPEISPIHVQLCDCLIQDQKFRECMLFHADEKVFSCADKEAFRYQAIDFFAVAFNRIGVTNLQLHLNSFLLNIPDWPSLSLITSAFVRCIDLDQCWYDPVIATLPSIVSNLISAFIPTTQDVESSFLDLVGRINLFSDLLASSLSGDLLRELDLNDLKRLWKFFENLSSSSDMNTHLLAISLRASLLLLTFLKSRGIEPHDMDFLPLLLNKVLIQGNLYWIEDTPTLDRFVWSESIVPLFETTLGSLSDVELGNSTVLNGLLSLSRIAICVSWSTAVKDRCRRCHKCKSTTAASGSRTLKMSIIRKLLELMDENLPLQIELSLHAAQHLSWDICSEEEIKSFVLTVLSWIAKVEYQVVAQLRYVITSIPSPSILLLKSI</sequence>
<evidence type="ECO:0000313" key="1">
    <source>
        <dbReference type="EMBL" id="VDN99963.1"/>
    </source>
</evidence>
<dbReference type="AlphaFoldDB" id="A0A0R3TAL7"/>
<evidence type="ECO:0000313" key="3">
    <source>
        <dbReference type="WBParaSite" id="HNAJ_0000410601-mRNA-1"/>
    </source>
</evidence>
<keyword evidence="2" id="KW-1185">Reference proteome</keyword>
<protein>
    <submittedName>
        <fullName evidence="3">Non-specific serine/threonine protein kinase</fullName>
    </submittedName>
</protein>
<dbReference type="WBParaSite" id="HNAJ_0000410601-mRNA-1">
    <property type="protein sequence ID" value="HNAJ_0000410601-mRNA-1"/>
    <property type="gene ID" value="HNAJ_0000410601"/>
</dbReference>
<reference evidence="1 2" key="2">
    <citation type="submission" date="2018-11" db="EMBL/GenBank/DDBJ databases">
        <authorList>
            <consortium name="Pathogen Informatics"/>
        </authorList>
    </citation>
    <scope>NUCLEOTIDE SEQUENCE [LARGE SCALE GENOMIC DNA]</scope>
</reference>
<name>A0A0R3TAL7_RODNA</name>
<organism evidence="3">
    <name type="scientific">Rodentolepis nana</name>
    <name type="common">Dwarf tapeworm</name>
    <name type="synonym">Hymenolepis nana</name>
    <dbReference type="NCBI Taxonomy" id="102285"/>
    <lineage>
        <taxon>Eukaryota</taxon>
        <taxon>Metazoa</taxon>
        <taxon>Spiralia</taxon>
        <taxon>Lophotrochozoa</taxon>
        <taxon>Platyhelminthes</taxon>
        <taxon>Cestoda</taxon>
        <taxon>Eucestoda</taxon>
        <taxon>Cyclophyllidea</taxon>
        <taxon>Hymenolepididae</taxon>
        <taxon>Rodentolepis</taxon>
    </lineage>
</organism>
<dbReference type="Proteomes" id="UP000278807">
    <property type="component" value="Unassembled WGS sequence"/>
</dbReference>
<proteinExistence type="predicted"/>
<accession>A0A0R3TAL7</accession>
<evidence type="ECO:0000313" key="2">
    <source>
        <dbReference type="Proteomes" id="UP000278807"/>
    </source>
</evidence>